<comment type="caution">
    <text evidence="2">The sequence shown here is derived from an EMBL/GenBank/DDBJ whole genome shotgun (WGS) entry which is preliminary data.</text>
</comment>
<dbReference type="EMBL" id="PVWJ01000193">
    <property type="protein sequence ID" value="PSB00546.1"/>
    <property type="molecule type" value="Genomic_DNA"/>
</dbReference>
<reference evidence="2 3" key="2">
    <citation type="submission" date="2018-03" db="EMBL/GenBank/DDBJ databases">
        <title>The ancient ancestry and fast evolution of plastids.</title>
        <authorList>
            <person name="Moore K.R."/>
            <person name="Magnabosco C."/>
            <person name="Momper L."/>
            <person name="Gold D.A."/>
            <person name="Bosak T."/>
            <person name="Fournier G.P."/>
        </authorList>
    </citation>
    <scope>NUCLEOTIDE SEQUENCE [LARGE SCALE GENOMIC DNA]</scope>
    <source>
        <strain evidence="2 3">CCAP 1448/3</strain>
    </source>
</reference>
<dbReference type="Proteomes" id="UP000238762">
    <property type="component" value="Unassembled WGS sequence"/>
</dbReference>
<evidence type="ECO:0000313" key="3">
    <source>
        <dbReference type="Proteomes" id="UP000238762"/>
    </source>
</evidence>
<evidence type="ECO:0000256" key="1">
    <source>
        <dbReference type="SAM" id="MobiDB-lite"/>
    </source>
</evidence>
<accession>A0A2T1BX04</accession>
<reference evidence="2 3" key="1">
    <citation type="submission" date="2018-02" db="EMBL/GenBank/DDBJ databases">
        <authorList>
            <person name="Cohen D.B."/>
            <person name="Kent A.D."/>
        </authorList>
    </citation>
    <scope>NUCLEOTIDE SEQUENCE [LARGE SCALE GENOMIC DNA]</scope>
    <source>
        <strain evidence="2 3">CCAP 1448/3</strain>
    </source>
</reference>
<dbReference type="RefSeq" id="WP_106291770.1">
    <property type="nucleotide sequence ID" value="NZ_PVWJ01000193.1"/>
</dbReference>
<name>A0A2T1BX04_9CYAN</name>
<feature type="compositionally biased region" description="Low complexity" evidence="1">
    <location>
        <begin position="150"/>
        <end position="161"/>
    </location>
</feature>
<organism evidence="2 3">
    <name type="scientific">Merismopedia glauca CCAP 1448/3</name>
    <dbReference type="NCBI Taxonomy" id="1296344"/>
    <lineage>
        <taxon>Bacteria</taxon>
        <taxon>Bacillati</taxon>
        <taxon>Cyanobacteriota</taxon>
        <taxon>Cyanophyceae</taxon>
        <taxon>Synechococcales</taxon>
        <taxon>Merismopediaceae</taxon>
        <taxon>Merismopedia</taxon>
    </lineage>
</organism>
<protein>
    <submittedName>
        <fullName evidence="2">Uncharacterized protein</fullName>
    </submittedName>
</protein>
<feature type="compositionally biased region" description="Low complexity" evidence="1">
    <location>
        <begin position="168"/>
        <end position="182"/>
    </location>
</feature>
<keyword evidence="3" id="KW-1185">Reference proteome</keyword>
<sequence length="190" mass="20651">MGETIPHFSFQPDSLQTFLAFNNYLRTKLMLTIDNLSASSAASLALDEATNCTIAFGRFVYFLSCLAYAAGQEFRSYCDNELIAQIELAIGIVQWLIHWLETADDTAHSLYALPPVSDAPTASVAITVRTLAEPLAEPTTSVRDEAVADTPETTKPTASTTGKRRTTTSKSKAQTKSTTSSRSKTKRSTT</sequence>
<dbReference type="AlphaFoldDB" id="A0A2T1BX04"/>
<evidence type="ECO:0000313" key="2">
    <source>
        <dbReference type="EMBL" id="PSB00546.1"/>
    </source>
</evidence>
<feature type="region of interest" description="Disordered" evidence="1">
    <location>
        <begin position="136"/>
        <end position="190"/>
    </location>
</feature>
<gene>
    <name evidence="2" type="ORF">C7B64_22960</name>
</gene>
<proteinExistence type="predicted"/>